<evidence type="ECO:0000256" key="1">
    <source>
        <dbReference type="SAM" id="MobiDB-lite"/>
    </source>
</evidence>
<feature type="compositionally biased region" description="Basic and acidic residues" evidence="1">
    <location>
        <begin position="347"/>
        <end position="364"/>
    </location>
</feature>
<evidence type="ECO:0008006" key="3">
    <source>
        <dbReference type="Google" id="ProtNLM"/>
    </source>
</evidence>
<dbReference type="Gene3D" id="3.40.50.12780">
    <property type="entry name" value="N-terminal domain of ligase-like"/>
    <property type="match status" value="1"/>
</dbReference>
<dbReference type="PANTHER" id="PTHR43845:SF1">
    <property type="entry name" value="BLR5969 PROTEIN"/>
    <property type="match status" value="1"/>
</dbReference>
<dbReference type="EMBL" id="CADCSZ010000051">
    <property type="protein sequence ID" value="CAA9224276.1"/>
    <property type="molecule type" value="Genomic_DNA"/>
</dbReference>
<gene>
    <name evidence="2" type="ORF">AVDCRST_MAG76-879</name>
</gene>
<reference evidence="2" key="1">
    <citation type="submission" date="2020-02" db="EMBL/GenBank/DDBJ databases">
        <authorList>
            <person name="Meier V. D."/>
        </authorList>
    </citation>
    <scope>NUCLEOTIDE SEQUENCE</scope>
    <source>
        <strain evidence="2">AVDCRST_MAG76</strain>
    </source>
</reference>
<name>A0A6J4HI46_9ACTN</name>
<sequence length="599" mass="62510">MLGDRERPGAYASEQRRLVRAAVAAEVLAYTPYWRDAAAEAGLGRPTSASDLAGLPPRPLSSLGAPNTLVLRPPPDVVRRSGPRPLRRRLRRARMRRGGAGAMRRILDPLYKPIHWIIEGEVPVGCTEADLVRLTELGRRSLELAGIGPSDAIVGLVPPGPTLSSWQLALGAREAAVPLAALAPSASIDAVTLLGPTVLAGRPPDLLRVLEGLTGPARAAMSVVLAITRAPLLEAERAALQAAAGREAAVVEWWAPPGTRALWTQCRGGDGVHTWPQAELLEVCGPDGTPVETGAAGQLVWTGLGWRGTALVRLATGLRGRLVEGSCETCGRTTPRILDARPLNGAERPRDDGEAGLGELKETGTFESVRTVRPRRSERVRGRRTARPPAEEAVPTPEVPTAAVATVAVGPGEPDRLATPVVEVAENEAEGVVRAVAKEPVAGSGASPAPAQAGPVGGGEVADLGHLAPVPEVGPDASVEQGEGGWLPDTGEVDAWPAPVLASTDGVAAWQVEHRRRRGRDELVVHLALTDEDELAEVLIALERAIGATQYVLGAEAEVAARVAAAGGSRVVDRRALGNGQGRQLQGSGAGPPRRSREG</sequence>
<feature type="region of interest" description="Disordered" evidence="1">
    <location>
        <begin position="575"/>
        <end position="599"/>
    </location>
</feature>
<feature type="region of interest" description="Disordered" evidence="1">
    <location>
        <begin position="342"/>
        <end position="398"/>
    </location>
</feature>
<organism evidence="2">
    <name type="scientific">uncultured Acidimicrobiales bacterium</name>
    <dbReference type="NCBI Taxonomy" id="310071"/>
    <lineage>
        <taxon>Bacteria</taxon>
        <taxon>Bacillati</taxon>
        <taxon>Actinomycetota</taxon>
        <taxon>Acidimicrobiia</taxon>
        <taxon>Acidimicrobiales</taxon>
        <taxon>environmental samples</taxon>
    </lineage>
</organism>
<proteinExistence type="predicted"/>
<dbReference type="AlphaFoldDB" id="A0A6J4HI46"/>
<evidence type="ECO:0000313" key="2">
    <source>
        <dbReference type="EMBL" id="CAA9224276.1"/>
    </source>
</evidence>
<accession>A0A6J4HI46</accession>
<feature type="region of interest" description="Disordered" evidence="1">
    <location>
        <begin position="50"/>
        <end position="75"/>
    </location>
</feature>
<feature type="compositionally biased region" description="Low complexity" evidence="1">
    <location>
        <begin position="387"/>
        <end position="398"/>
    </location>
</feature>
<dbReference type="InterPro" id="IPR042099">
    <property type="entry name" value="ANL_N_sf"/>
</dbReference>
<protein>
    <recommendedName>
        <fullName evidence="3">AMP-dependent synthetase/ligase domain-containing protein</fullName>
    </recommendedName>
</protein>
<dbReference type="PANTHER" id="PTHR43845">
    <property type="entry name" value="BLR5969 PROTEIN"/>
    <property type="match status" value="1"/>
</dbReference>